<comment type="caution">
    <text evidence="2">The sequence shown here is derived from an EMBL/GenBank/DDBJ whole genome shotgun (WGS) entry which is preliminary data.</text>
</comment>
<dbReference type="AlphaFoldDB" id="A0A9W6WX73"/>
<dbReference type="EMBL" id="BSXW01000390">
    <property type="protein sequence ID" value="GMF20907.1"/>
    <property type="molecule type" value="Genomic_DNA"/>
</dbReference>
<dbReference type="Proteomes" id="UP001165083">
    <property type="component" value="Unassembled WGS sequence"/>
</dbReference>
<organism evidence="2 3">
    <name type="scientific">Phytophthora lilii</name>
    <dbReference type="NCBI Taxonomy" id="2077276"/>
    <lineage>
        <taxon>Eukaryota</taxon>
        <taxon>Sar</taxon>
        <taxon>Stramenopiles</taxon>
        <taxon>Oomycota</taxon>
        <taxon>Peronosporomycetes</taxon>
        <taxon>Peronosporales</taxon>
        <taxon>Peronosporaceae</taxon>
        <taxon>Phytophthora</taxon>
    </lineage>
</organism>
<gene>
    <name evidence="2" type="ORF">Plil01_000819500</name>
</gene>
<protein>
    <submittedName>
        <fullName evidence="2">Unnamed protein product</fullName>
    </submittedName>
</protein>
<feature type="region of interest" description="Disordered" evidence="1">
    <location>
        <begin position="14"/>
        <end position="36"/>
    </location>
</feature>
<accession>A0A9W6WX73</accession>
<reference evidence="2" key="1">
    <citation type="submission" date="2023-04" db="EMBL/GenBank/DDBJ databases">
        <title>Phytophthora lilii NBRC 32176.</title>
        <authorList>
            <person name="Ichikawa N."/>
            <person name="Sato H."/>
            <person name="Tonouchi N."/>
        </authorList>
    </citation>
    <scope>NUCLEOTIDE SEQUENCE</scope>
    <source>
        <strain evidence="2">NBRC 32176</strain>
    </source>
</reference>
<evidence type="ECO:0000256" key="1">
    <source>
        <dbReference type="SAM" id="MobiDB-lite"/>
    </source>
</evidence>
<name>A0A9W6WX73_9STRA</name>
<sequence>MHCPIVAKAKKLSQGSAHMATAVNESGSASEDSEQGEIWVADATQKPEEGALLYREPQAKASYIVTPAPHTTYAVTKQYSSP</sequence>
<evidence type="ECO:0000313" key="3">
    <source>
        <dbReference type="Proteomes" id="UP001165083"/>
    </source>
</evidence>
<proteinExistence type="predicted"/>
<keyword evidence="3" id="KW-1185">Reference proteome</keyword>
<evidence type="ECO:0000313" key="2">
    <source>
        <dbReference type="EMBL" id="GMF20907.1"/>
    </source>
</evidence>